<organism evidence="1 2">
    <name type="scientific">Sinorhizobium psoraleae</name>
    <dbReference type="NCBI Taxonomy" id="520838"/>
    <lineage>
        <taxon>Bacteria</taxon>
        <taxon>Pseudomonadati</taxon>
        <taxon>Pseudomonadota</taxon>
        <taxon>Alphaproteobacteria</taxon>
        <taxon>Hyphomicrobiales</taxon>
        <taxon>Rhizobiaceae</taxon>
        <taxon>Sinorhizobium/Ensifer group</taxon>
        <taxon>Sinorhizobium</taxon>
    </lineage>
</organism>
<dbReference type="RefSeq" id="WP_269284431.1">
    <property type="nucleotide sequence ID" value="NZ_JAPVOI010000004.1"/>
</dbReference>
<accession>A0ABT4KH55</accession>
<name>A0ABT4KH55_9HYPH</name>
<evidence type="ECO:0000313" key="2">
    <source>
        <dbReference type="Proteomes" id="UP001079430"/>
    </source>
</evidence>
<evidence type="ECO:0000313" key="1">
    <source>
        <dbReference type="EMBL" id="MCZ4091164.1"/>
    </source>
</evidence>
<dbReference type="EMBL" id="JAPVOI010000004">
    <property type="protein sequence ID" value="MCZ4091164.1"/>
    <property type="molecule type" value="Genomic_DNA"/>
</dbReference>
<dbReference type="Proteomes" id="UP001079430">
    <property type="component" value="Unassembled WGS sequence"/>
</dbReference>
<reference evidence="1" key="1">
    <citation type="submission" date="2022-10" db="EMBL/GenBank/DDBJ databases">
        <title>Whole genome sequencing of three plant growth promoting bacteria isolated from Vachellia tortilis subsp. raddiana in Morocco.</title>
        <authorList>
            <person name="Hnini M."/>
            <person name="Zouagui R."/>
            <person name="Zouagui H."/>
            <person name="Chemao Elfihri M.-W."/>
            <person name="Ibrahimi A."/>
            <person name="Sbabou L."/>
            <person name="Aurag J."/>
        </authorList>
    </citation>
    <scope>NUCLEOTIDE SEQUENCE</scope>
    <source>
        <strain evidence="1">LMR678</strain>
    </source>
</reference>
<proteinExistence type="predicted"/>
<protein>
    <submittedName>
        <fullName evidence="1">DUF429 domain-containing protein</fullName>
    </submittedName>
</protein>
<gene>
    <name evidence="1" type="ORF">O3W52_14145</name>
</gene>
<keyword evidence="2" id="KW-1185">Reference proteome</keyword>
<comment type="caution">
    <text evidence="1">The sequence shown here is derived from an EMBL/GenBank/DDBJ whole genome shotgun (WGS) entry which is preliminary data.</text>
</comment>
<sequence>MSFENLLGIDVGYSLSRPTTGIAWSVGEDLGSARTYTDWDRRKRHIPASTTFAVIAIDGPLTPPDAPDDIDRLCERLFIRGAFHARCKPGLSHHGYGRNLRKAAAETAAQIRHLAAARMIGKSVVPGTAIIEAFPNAFLGVLLEDQRFAMSRAAKRKKFDWLYDHAVECGVLETLLRSIGWSNEVLLRKVTAERDHEKRAAWICLLTAACALVGKSEVVGDEKGGWFWLPPPELWACWARQALAENRAVIRASGAITGEG</sequence>